<evidence type="ECO:0000313" key="7">
    <source>
        <dbReference type="EMBL" id="KUG26845.1"/>
    </source>
</evidence>
<evidence type="ECO:0000259" key="6">
    <source>
        <dbReference type="PROSITE" id="PS51779"/>
    </source>
</evidence>
<organism evidence="7">
    <name type="scientific">hydrocarbon metagenome</name>
    <dbReference type="NCBI Taxonomy" id="938273"/>
    <lineage>
        <taxon>unclassified sequences</taxon>
        <taxon>metagenomes</taxon>
        <taxon>ecological metagenomes</taxon>
    </lineage>
</organism>
<dbReference type="PROSITE" id="PS51779">
    <property type="entry name" value="POTRA"/>
    <property type="match status" value="1"/>
</dbReference>
<dbReference type="Pfam" id="PF07244">
    <property type="entry name" value="POTRA"/>
    <property type="match status" value="2"/>
</dbReference>
<dbReference type="EMBL" id="LNQE01000397">
    <property type="protein sequence ID" value="KUG26845.1"/>
    <property type="molecule type" value="Genomic_DNA"/>
</dbReference>
<sequence>MIHRTIKYILLFLFSLTLNAQTVRSIEISGYKNFSSAQYLNWIRINNGSPIFDGIKDSIQTRIAVSLNDNGYFFSAIEIKDKPTEDTSAVNFSVLIDEGQPAGIRSINYYNANSADSSILNNELNYLVGEKFDKYSLETAVARIIDEYENIGFPFANITINSIIVEEDSTGIFTDINISLEKDQKSTIDKIEIIGNEKTNNIVITRAARIFPPEVYSHAKVESIPKRLNRLRFFEPVKVPNFYFNSNNAGVLQITVQEKETNNFDGIIGYVPGDDDEPGYFTGFLNISLRNLFGTGRAAAFRWQKENRFSQELEIKYLEPWILGYPFNVSFGFFQRKQDTTYVQSKFDGAVEFLATDDISASLLFATESVVPTENENNIFTVFNSSIISTGIKLSIDSRDDVYAPREGLYFINSYLYSKKTINGPEQFITPQTKTDINLQRFELDFSFFYELFNRQVIAAGVHAREMRGDFFEISDYYKLGGTSTLRGYRENQFLGNRTFWSNLEYRYLLTPRTFAFLFFDTGYYLRNEDQAKGISELSEFKYGYGLGLNLETGLGVLSVSFALGEGDSFGQGKVHFGIVNEF</sequence>
<comment type="caution">
    <text evidence="7">The sequence shown here is derived from an EMBL/GenBank/DDBJ whole genome shotgun (WGS) entry which is preliminary data.</text>
</comment>
<dbReference type="InterPro" id="IPR039910">
    <property type="entry name" value="D15-like"/>
</dbReference>
<keyword evidence="4" id="KW-0472">Membrane</keyword>
<dbReference type="PANTHER" id="PTHR12815:SF47">
    <property type="entry name" value="TRANSLOCATION AND ASSEMBLY MODULE SUBUNIT TAMA"/>
    <property type="match status" value="1"/>
</dbReference>
<accession>A0A0W8G145</accession>
<dbReference type="Gene3D" id="3.10.20.310">
    <property type="entry name" value="membrane protein fhac"/>
    <property type="match status" value="2"/>
</dbReference>
<feature type="domain" description="POTRA" evidence="6">
    <location>
        <begin position="21"/>
        <end position="99"/>
    </location>
</feature>
<dbReference type="GO" id="GO:0019867">
    <property type="term" value="C:outer membrane"/>
    <property type="evidence" value="ECO:0007669"/>
    <property type="project" value="InterPro"/>
</dbReference>
<proteinExistence type="predicted"/>
<comment type="subcellular location">
    <subcellularLocation>
        <location evidence="1">Membrane</location>
    </subcellularLocation>
</comment>
<dbReference type="Pfam" id="PF01103">
    <property type="entry name" value="Omp85"/>
    <property type="match status" value="1"/>
</dbReference>
<protein>
    <submittedName>
        <fullName evidence="7">Outer membrane protein assembly factor yaet</fullName>
    </submittedName>
</protein>
<evidence type="ECO:0000256" key="1">
    <source>
        <dbReference type="ARBA" id="ARBA00004370"/>
    </source>
</evidence>
<dbReference type="InterPro" id="IPR000184">
    <property type="entry name" value="Bac_surfAg_D15"/>
</dbReference>
<keyword evidence="2" id="KW-0812">Transmembrane</keyword>
<reference evidence="7" key="1">
    <citation type="journal article" date="2015" name="Proc. Natl. Acad. Sci. U.S.A.">
        <title>Networks of energetic and metabolic interactions define dynamics in microbial communities.</title>
        <authorList>
            <person name="Embree M."/>
            <person name="Liu J.K."/>
            <person name="Al-Bassam M.M."/>
            <person name="Zengler K."/>
        </authorList>
    </citation>
    <scope>NUCLEOTIDE SEQUENCE</scope>
</reference>
<gene>
    <name evidence="7" type="ORF">ASZ90_003309</name>
</gene>
<evidence type="ECO:0000256" key="4">
    <source>
        <dbReference type="ARBA" id="ARBA00023136"/>
    </source>
</evidence>
<dbReference type="PANTHER" id="PTHR12815">
    <property type="entry name" value="SORTING AND ASSEMBLY MACHINERY SAMM50 PROTEIN FAMILY MEMBER"/>
    <property type="match status" value="1"/>
</dbReference>
<dbReference type="Gene3D" id="2.40.160.50">
    <property type="entry name" value="membrane protein fhac: a member of the omp85/tpsb transporter family"/>
    <property type="match status" value="1"/>
</dbReference>
<evidence type="ECO:0000256" key="2">
    <source>
        <dbReference type="ARBA" id="ARBA00022692"/>
    </source>
</evidence>
<evidence type="ECO:0000256" key="5">
    <source>
        <dbReference type="ARBA" id="ARBA00023237"/>
    </source>
</evidence>
<dbReference type="InterPro" id="IPR010827">
    <property type="entry name" value="BamA/TamA_POTRA"/>
</dbReference>
<name>A0A0W8G145_9ZZZZ</name>
<evidence type="ECO:0000256" key="3">
    <source>
        <dbReference type="ARBA" id="ARBA00022729"/>
    </source>
</evidence>
<dbReference type="InterPro" id="IPR034746">
    <property type="entry name" value="POTRA"/>
</dbReference>
<keyword evidence="5" id="KW-0998">Cell outer membrane</keyword>
<keyword evidence="3" id="KW-0732">Signal</keyword>
<dbReference type="AlphaFoldDB" id="A0A0W8G145"/>